<protein>
    <recommendedName>
        <fullName evidence="3">Immunity protein Imm1</fullName>
    </recommendedName>
</protein>
<evidence type="ECO:0000313" key="2">
    <source>
        <dbReference type="Proteomes" id="UP000270471"/>
    </source>
</evidence>
<gene>
    <name evidence="1" type="ORF">CTZ28_05430</name>
</gene>
<dbReference type="AlphaFoldDB" id="A0A3M0IK89"/>
<dbReference type="Proteomes" id="UP000270471">
    <property type="component" value="Unassembled WGS sequence"/>
</dbReference>
<evidence type="ECO:0000313" key="1">
    <source>
        <dbReference type="EMBL" id="RMB87353.1"/>
    </source>
</evidence>
<comment type="caution">
    <text evidence="1">The sequence shown here is derived from an EMBL/GenBank/DDBJ whole genome shotgun (WGS) entry which is preliminary data.</text>
</comment>
<keyword evidence="2" id="KW-1185">Reference proteome</keyword>
<reference evidence="1 2" key="1">
    <citation type="submission" date="2017-11" db="EMBL/GenBank/DDBJ databases">
        <title>Draft genome of actinobacteria isolated from guarana (Paullinia cupana (Mart.) Ducke.</title>
        <authorList>
            <person name="Siqueira K.A."/>
            <person name="Liotti R.G."/>
            <person name="Mendes T.A.O."/>
            <person name="Soares M.A."/>
        </authorList>
    </citation>
    <scope>NUCLEOTIDE SEQUENCE [LARGE SCALE GENOMIC DNA]</scope>
    <source>
        <strain evidence="1 2">193</strain>
    </source>
</reference>
<accession>A0A3M0IK89</accession>
<sequence>MTESWTLADGSAALRGDEAVELLRRRIAVGGLETWLTSRAGRSLAVVSNAERAMVLLLDAEGEPEGHAVDPVAWGTSGGFVLANGQCDVYPDRDTVPLAEAFRTVRRLIATGEPPTGAGWAVDR</sequence>
<organism evidence="1 2">
    <name type="scientific">Streptomyces shenzhenensis</name>
    <dbReference type="NCBI Taxonomy" id="943815"/>
    <lineage>
        <taxon>Bacteria</taxon>
        <taxon>Bacillati</taxon>
        <taxon>Actinomycetota</taxon>
        <taxon>Actinomycetes</taxon>
        <taxon>Kitasatosporales</taxon>
        <taxon>Streptomycetaceae</taxon>
        <taxon>Streptomyces</taxon>
    </lineage>
</organism>
<name>A0A3M0IK89_9ACTN</name>
<dbReference type="RefSeq" id="WP_121888063.1">
    <property type="nucleotide sequence ID" value="NZ_PENI01000002.1"/>
</dbReference>
<evidence type="ECO:0008006" key="3">
    <source>
        <dbReference type="Google" id="ProtNLM"/>
    </source>
</evidence>
<dbReference type="EMBL" id="PENI01000002">
    <property type="protein sequence ID" value="RMB87353.1"/>
    <property type="molecule type" value="Genomic_DNA"/>
</dbReference>
<dbReference type="OrthoDB" id="3853004at2"/>
<proteinExistence type="predicted"/>